<organism evidence="1">
    <name type="scientific">marine sediment metagenome</name>
    <dbReference type="NCBI Taxonomy" id="412755"/>
    <lineage>
        <taxon>unclassified sequences</taxon>
        <taxon>metagenomes</taxon>
        <taxon>ecological metagenomes</taxon>
    </lineage>
</organism>
<dbReference type="EMBL" id="BARU01003726">
    <property type="protein sequence ID" value="GAH26760.1"/>
    <property type="molecule type" value="Genomic_DNA"/>
</dbReference>
<evidence type="ECO:0000313" key="1">
    <source>
        <dbReference type="EMBL" id="GAH26760.1"/>
    </source>
</evidence>
<protein>
    <submittedName>
        <fullName evidence="1">Uncharacterized protein</fullName>
    </submittedName>
</protein>
<accession>X1F2F1</accession>
<proteinExistence type="predicted"/>
<gene>
    <name evidence="1" type="ORF">S03H2_07887</name>
</gene>
<name>X1F2F1_9ZZZZ</name>
<comment type="caution">
    <text evidence="1">The sequence shown here is derived from an EMBL/GenBank/DDBJ whole genome shotgun (WGS) entry which is preliminary data.</text>
</comment>
<reference evidence="1" key="1">
    <citation type="journal article" date="2014" name="Front. Microbiol.">
        <title>High frequency of phylogenetically diverse reductive dehalogenase-homologous genes in deep subseafloor sedimentary metagenomes.</title>
        <authorList>
            <person name="Kawai M."/>
            <person name="Futagami T."/>
            <person name="Toyoda A."/>
            <person name="Takaki Y."/>
            <person name="Nishi S."/>
            <person name="Hori S."/>
            <person name="Arai W."/>
            <person name="Tsubouchi T."/>
            <person name="Morono Y."/>
            <person name="Uchiyama I."/>
            <person name="Ito T."/>
            <person name="Fujiyama A."/>
            <person name="Inagaki F."/>
            <person name="Takami H."/>
        </authorList>
    </citation>
    <scope>NUCLEOTIDE SEQUENCE</scope>
    <source>
        <strain evidence="1">Expedition CK06-06</strain>
    </source>
</reference>
<dbReference type="Gene3D" id="3.90.79.10">
    <property type="entry name" value="Nucleoside Triphosphate Pyrophosphohydrolase"/>
    <property type="match status" value="1"/>
</dbReference>
<dbReference type="AlphaFoldDB" id="X1F2F1"/>
<sequence>MLPEKKLSSQQIYRGRAVNLHLDTVEKPSGKKATREVVEHSACIAAV</sequence>
<feature type="non-terminal residue" evidence="1">
    <location>
        <position position="47"/>
    </location>
</feature>